<dbReference type="GO" id="GO:0006508">
    <property type="term" value="P:proteolysis"/>
    <property type="evidence" value="ECO:0007669"/>
    <property type="project" value="UniProtKB-KW"/>
</dbReference>
<dbReference type="GO" id="GO:0004176">
    <property type="term" value="F:ATP-dependent peptidase activity"/>
    <property type="evidence" value="ECO:0007669"/>
    <property type="project" value="InterPro"/>
</dbReference>
<comment type="similarity">
    <text evidence="1">Belongs to the peptidase S49 family.</text>
</comment>
<accession>A0A239A698</accession>
<dbReference type="Gene3D" id="3.90.226.10">
    <property type="entry name" value="2-enoyl-CoA Hydratase, Chain A, domain 1"/>
    <property type="match status" value="1"/>
</dbReference>
<gene>
    <name evidence="7" type="ORF">SAMN04488503_1832</name>
</gene>
<keyword evidence="4" id="KW-0720">Serine protease</keyword>
<evidence type="ECO:0000256" key="5">
    <source>
        <dbReference type="SAM" id="SignalP"/>
    </source>
</evidence>
<dbReference type="Pfam" id="PF01343">
    <property type="entry name" value="Peptidase_S49"/>
    <property type="match status" value="1"/>
</dbReference>
<dbReference type="PRINTS" id="PR00127">
    <property type="entry name" value="CLPPROTEASEP"/>
</dbReference>
<dbReference type="EMBL" id="FZOC01000003">
    <property type="protein sequence ID" value="SNR90594.1"/>
    <property type="molecule type" value="Genomic_DNA"/>
</dbReference>
<keyword evidence="2" id="KW-0645">Protease</keyword>
<dbReference type="PANTHER" id="PTHR42987:SF4">
    <property type="entry name" value="PROTEASE SOHB-RELATED"/>
    <property type="match status" value="1"/>
</dbReference>
<feature type="domain" description="Peptidase S49" evidence="6">
    <location>
        <begin position="123"/>
        <end position="273"/>
    </location>
</feature>
<organism evidence="7 8">
    <name type="scientific">Humidesulfovibrio mexicanus</name>
    <dbReference type="NCBI Taxonomy" id="147047"/>
    <lineage>
        <taxon>Bacteria</taxon>
        <taxon>Pseudomonadati</taxon>
        <taxon>Thermodesulfobacteriota</taxon>
        <taxon>Desulfovibrionia</taxon>
        <taxon>Desulfovibrionales</taxon>
        <taxon>Desulfovibrionaceae</taxon>
        <taxon>Humidesulfovibrio</taxon>
    </lineage>
</organism>
<feature type="signal peptide" evidence="5">
    <location>
        <begin position="1"/>
        <end position="27"/>
    </location>
</feature>
<evidence type="ECO:0000256" key="4">
    <source>
        <dbReference type="ARBA" id="ARBA00022825"/>
    </source>
</evidence>
<dbReference type="CDD" id="cd07023">
    <property type="entry name" value="S49_Sppa_N_C"/>
    <property type="match status" value="1"/>
</dbReference>
<evidence type="ECO:0000259" key="6">
    <source>
        <dbReference type="Pfam" id="PF01343"/>
    </source>
</evidence>
<dbReference type="Gene3D" id="6.20.330.10">
    <property type="match status" value="1"/>
</dbReference>
<dbReference type="AlphaFoldDB" id="A0A239A698"/>
<dbReference type="GO" id="GO:0004252">
    <property type="term" value="F:serine-type endopeptidase activity"/>
    <property type="evidence" value="ECO:0007669"/>
    <property type="project" value="InterPro"/>
</dbReference>
<dbReference type="SUPFAM" id="SSF52096">
    <property type="entry name" value="ClpP/crotonase"/>
    <property type="match status" value="1"/>
</dbReference>
<keyword evidence="3" id="KW-0378">Hydrolase</keyword>
<dbReference type="InterPro" id="IPR002142">
    <property type="entry name" value="Peptidase_S49"/>
</dbReference>
<dbReference type="InterPro" id="IPR001907">
    <property type="entry name" value="ClpP"/>
</dbReference>
<keyword evidence="5" id="KW-0732">Signal</keyword>
<dbReference type="PANTHER" id="PTHR42987">
    <property type="entry name" value="PEPTIDASE S49"/>
    <property type="match status" value="1"/>
</dbReference>
<dbReference type="InterPro" id="IPR047272">
    <property type="entry name" value="S49_SppA_C"/>
</dbReference>
<evidence type="ECO:0000313" key="7">
    <source>
        <dbReference type="EMBL" id="SNR90594.1"/>
    </source>
</evidence>
<feature type="chain" id="PRO_5043035864" evidence="5">
    <location>
        <begin position="28"/>
        <end position="331"/>
    </location>
</feature>
<keyword evidence="8" id="KW-1185">Reference proteome</keyword>
<evidence type="ECO:0000256" key="2">
    <source>
        <dbReference type="ARBA" id="ARBA00022670"/>
    </source>
</evidence>
<dbReference type="InterPro" id="IPR029045">
    <property type="entry name" value="ClpP/crotonase-like_dom_sf"/>
</dbReference>
<name>A0A239A698_9BACT</name>
<evidence type="ECO:0000256" key="1">
    <source>
        <dbReference type="ARBA" id="ARBA00008683"/>
    </source>
</evidence>
<dbReference type="InterPro" id="IPR004635">
    <property type="entry name" value="Pept_S49_SppA"/>
</dbReference>
<proteinExistence type="inferred from homology"/>
<reference evidence="7 8" key="1">
    <citation type="submission" date="2017-06" db="EMBL/GenBank/DDBJ databases">
        <authorList>
            <person name="Kim H.J."/>
            <person name="Triplett B.A."/>
        </authorList>
    </citation>
    <scope>NUCLEOTIDE SEQUENCE [LARGE SCALE GENOMIC DNA]</scope>
    <source>
        <strain evidence="7 8">DSM 13116</strain>
    </source>
</reference>
<dbReference type="PROSITE" id="PS51257">
    <property type="entry name" value="PROKAR_LIPOPROTEIN"/>
    <property type="match status" value="1"/>
</dbReference>
<sequence length="331" mass="34678">MRHLAVTTPPVLLAALLAVCLAASACAPTFNLLGAPDAPYAEQTVSGQGDGKILLLSIDGLISEYGGEGLLRPKPSVLEQVSAQLKLARKDTNIKALLLKVNSPGGTVTASDVIHHELAAYRRETGVKVVTMMMGLATSGGYYVSLPSDRILAHPTTITGSVGVVFLQPRVAGLLDKIGVGVDVSKSGALKDMGSPFREPTDEERRLTDALVAAQAARFLDLVQASRRLAPQALATAATARVFTAAEAKDLGLIDGVGYMEDAVAEAAALAGLPADARVVCYRRRPGPNPTWHQTGVEAADPRPALLHVGLEDLLPMRAGLYALWTPGLAR</sequence>
<dbReference type="NCBIfam" id="TIGR00706">
    <property type="entry name" value="SppA_dom"/>
    <property type="match status" value="1"/>
</dbReference>
<evidence type="ECO:0000313" key="8">
    <source>
        <dbReference type="Proteomes" id="UP000198324"/>
    </source>
</evidence>
<evidence type="ECO:0000256" key="3">
    <source>
        <dbReference type="ARBA" id="ARBA00022801"/>
    </source>
</evidence>
<dbReference type="RefSeq" id="WP_179216955.1">
    <property type="nucleotide sequence ID" value="NZ_FZOC01000003.1"/>
</dbReference>
<protein>
    <submittedName>
        <fullName evidence="7">Signal peptide peptidase A. Serine peptidase. MEROPS family S49</fullName>
    </submittedName>
</protein>
<dbReference type="Proteomes" id="UP000198324">
    <property type="component" value="Unassembled WGS sequence"/>
</dbReference>